<feature type="non-terminal residue" evidence="3">
    <location>
        <position position="1"/>
    </location>
</feature>
<organism evidence="3 4">
    <name type="scientific">Mya arenaria</name>
    <name type="common">Soft-shell clam</name>
    <dbReference type="NCBI Taxonomy" id="6604"/>
    <lineage>
        <taxon>Eukaryota</taxon>
        <taxon>Metazoa</taxon>
        <taxon>Spiralia</taxon>
        <taxon>Lophotrochozoa</taxon>
        <taxon>Mollusca</taxon>
        <taxon>Bivalvia</taxon>
        <taxon>Autobranchia</taxon>
        <taxon>Heteroconchia</taxon>
        <taxon>Euheterodonta</taxon>
        <taxon>Imparidentia</taxon>
        <taxon>Neoheterodontei</taxon>
        <taxon>Myida</taxon>
        <taxon>Myoidea</taxon>
        <taxon>Myidae</taxon>
        <taxon>Mya</taxon>
    </lineage>
</organism>
<feature type="compositionally biased region" description="Polar residues" evidence="1">
    <location>
        <begin position="60"/>
        <end position="83"/>
    </location>
</feature>
<keyword evidence="2" id="KW-1133">Transmembrane helix</keyword>
<sequence>RRIYIGSSTINALSALSVVLGISLICTAAGCYLWNRRMYKPTEPEDQLETEMTYEQLQRQANEPTYTNADENYSVLSTPPSKYTLRHNQ</sequence>
<feature type="region of interest" description="Disordered" evidence="1">
    <location>
        <begin position="60"/>
        <end position="89"/>
    </location>
</feature>
<name>A0ABY7F309_MYAAR</name>
<gene>
    <name evidence="3" type="ORF">MAR_031139</name>
</gene>
<keyword evidence="2" id="KW-0472">Membrane</keyword>
<evidence type="ECO:0000313" key="3">
    <source>
        <dbReference type="EMBL" id="WAR16545.1"/>
    </source>
</evidence>
<evidence type="ECO:0000313" key="4">
    <source>
        <dbReference type="Proteomes" id="UP001164746"/>
    </source>
</evidence>
<dbReference type="EMBL" id="CP111021">
    <property type="protein sequence ID" value="WAR16545.1"/>
    <property type="molecule type" value="Genomic_DNA"/>
</dbReference>
<keyword evidence="4" id="KW-1185">Reference proteome</keyword>
<keyword evidence="2" id="KW-0812">Transmembrane</keyword>
<feature type="transmembrane region" description="Helical" evidence="2">
    <location>
        <begin position="12"/>
        <end position="34"/>
    </location>
</feature>
<evidence type="ECO:0000256" key="1">
    <source>
        <dbReference type="SAM" id="MobiDB-lite"/>
    </source>
</evidence>
<proteinExistence type="predicted"/>
<evidence type="ECO:0000256" key="2">
    <source>
        <dbReference type="SAM" id="Phobius"/>
    </source>
</evidence>
<accession>A0ABY7F309</accession>
<dbReference type="Proteomes" id="UP001164746">
    <property type="component" value="Chromosome 10"/>
</dbReference>
<protein>
    <submittedName>
        <fullName evidence="3">Uncharacterized protein</fullName>
    </submittedName>
</protein>
<reference evidence="3" key="1">
    <citation type="submission" date="2022-11" db="EMBL/GenBank/DDBJ databases">
        <title>Centuries of genome instability and evolution in soft-shell clam transmissible cancer (bioRxiv).</title>
        <authorList>
            <person name="Hart S.F.M."/>
            <person name="Yonemitsu M.A."/>
            <person name="Giersch R.M."/>
            <person name="Beal B.F."/>
            <person name="Arriagada G."/>
            <person name="Davis B.W."/>
            <person name="Ostrander E.A."/>
            <person name="Goff S.P."/>
            <person name="Metzger M.J."/>
        </authorList>
    </citation>
    <scope>NUCLEOTIDE SEQUENCE</scope>
    <source>
        <strain evidence="3">MELC-2E11</strain>
        <tissue evidence="3">Siphon/mantle</tissue>
    </source>
</reference>